<dbReference type="SUPFAM" id="SSF46785">
    <property type="entry name" value="Winged helix' DNA-binding domain"/>
    <property type="match status" value="1"/>
</dbReference>
<reference evidence="6" key="1">
    <citation type="submission" date="2016-10" db="EMBL/GenBank/DDBJ databases">
        <authorList>
            <person name="Varghese N."/>
            <person name="Submissions S."/>
        </authorList>
    </citation>
    <scope>NUCLEOTIDE SEQUENCE [LARGE SCALE GENOMIC DNA]</scope>
    <source>
        <strain evidence="6">DSM 23313</strain>
    </source>
</reference>
<name>A0A1G8EKC9_9FLAO</name>
<dbReference type="Pfam" id="PF01638">
    <property type="entry name" value="HxlR"/>
    <property type="match status" value="1"/>
</dbReference>
<gene>
    <name evidence="5" type="ORF">SAMN05421818_11155</name>
</gene>
<keyword evidence="6" id="KW-1185">Reference proteome</keyword>
<dbReference type="InterPro" id="IPR036390">
    <property type="entry name" value="WH_DNA-bd_sf"/>
</dbReference>
<dbReference type="Proteomes" id="UP000243588">
    <property type="component" value="Unassembled WGS sequence"/>
</dbReference>
<dbReference type="AlphaFoldDB" id="A0A1G8EKC9"/>
<sequence>METLQMDINKQRSIEDSLYVLSGRWSVKIILQLLKKPMRYKEILYSVEKISDKSLSKELKHLEDNLLIKKKKVDKYIVYHLTEHCINLIPLLEKLAQWGARHREYLKND</sequence>
<evidence type="ECO:0000256" key="3">
    <source>
        <dbReference type="ARBA" id="ARBA00023163"/>
    </source>
</evidence>
<dbReference type="PANTHER" id="PTHR33204">
    <property type="entry name" value="TRANSCRIPTIONAL REGULATOR, MARR FAMILY"/>
    <property type="match status" value="1"/>
</dbReference>
<dbReference type="PANTHER" id="PTHR33204:SF18">
    <property type="entry name" value="TRANSCRIPTIONAL REGULATORY PROTEIN"/>
    <property type="match status" value="1"/>
</dbReference>
<accession>A0A1G8EKC9</accession>
<dbReference type="EMBL" id="FNDQ01000011">
    <property type="protein sequence ID" value="SDH70337.1"/>
    <property type="molecule type" value="Genomic_DNA"/>
</dbReference>
<dbReference type="InterPro" id="IPR002577">
    <property type="entry name" value="HTH_HxlR"/>
</dbReference>
<dbReference type="InterPro" id="IPR036388">
    <property type="entry name" value="WH-like_DNA-bd_sf"/>
</dbReference>
<feature type="domain" description="HTH hxlR-type" evidence="4">
    <location>
        <begin position="12"/>
        <end position="107"/>
    </location>
</feature>
<dbReference type="Gene3D" id="1.10.10.10">
    <property type="entry name" value="Winged helix-like DNA-binding domain superfamily/Winged helix DNA-binding domain"/>
    <property type="match status" value="1"/>
</dbReference>
<dbReference type="RefSeq" id="WP_090408454.1">
    <property type="nucleotide sequence ID" value="NZ_FNDQ01000011.1"/>
</dbReference>
<dbReference type="STRING" id="702745.SAMN05421818_11155"/>
<evidence type="ECO:0000256" key="2">
    <source>
        <dbReference type="ARBA" id="ARBA00023125"/>
    </source>
</evidence>
<evidence type="ECO:0000259" key="4">
    <source>
        <dbReference type="PROSITE" id="PS51118"/>
    </source>
</evidence>
<keyword evidence="1" id="KW-0805">Transcription regulation</keyword>
<dbReference type="PROSITE" id="PS51118">
    <property type="entry name" value="HTH_HXLR"/>
    <property type="match status" value="1"/>
</dbReference>
<evidence type="ECO:0000256" key="1">
    <source>
        <dbReference type="ARBA" id="ARBA00023015"/>
    </source>
</evidence>
<evidence type="ECO:0000313" key="5">
    <source>
        <dbReference type="EMBL" id="SDH70337.1"/>
    </source>
</evidence>
<evidence type="ECO:0000313" key="6">
    <source>
        <dbReference type="Proteomes" id="UP000243588"/>
    </source>
</evidence>
<dbReference type="GO" id="GO:0003677">
    <property type="term" value="F:DNA binding"/>
    <property type="evidence" value="ECO:0007669"/>
    <property type="project" value="UniProtKB-KW"/>
</dbReference>
<keyword evidence="3" id="KW-0804">Transcription</keyword>
<organism evidence="5 6">
    <name type="scientific">Myroides phaeus</name>
    <dbReference type="NCBI Taxonomy" id="702745"/>
    <lineage>
        <taxon>Bacteria</taxon>
        <taxon>Pseudomonadati</taxon>
        <taxon>Bacteroidota</taxon>
        <taxon>Flavobacteriia</taxon>
        <taxon>Flavobacteriales</taxon>
        <taxon>Flavobacteriaceae</taxon>
        <taxon>Myroides</taxon>
    </lineage>
</organism>
<proteinExistence type="predicted"/>
<keyword evidence="2 5" id="KW-0238">DNA-binding</keyword>
<protein>
    <submittedName>
        <fullName evidence="5">DNA-binding transcriptional regulator, HxlR family</fullName>
    </submittedName>
</protein>